<organism evidence="5 6">
    <name type="scientific">Brevibacterium salitolerans</name>
    <dbReference type="NCBI Taxonomy" id="1403566"/>
    <lineage>
        <taxon>Bacteria</taxon>
        <taxon>Bacillati</taxon>
        <taxon>Actinomycetota</taxon>
        <taxon>Actinomycetes</taxon>
        <taxon>Micrococcales</taxon>
        <taxon>Brevibacteriaceae</taxon>
        <taxon>Brevibacterium</taxon>
    </lineage>
</organism>
<evidence type="ECO:0000256" key="2">
    <source>
        <dbReference type="PROSITE-ProRule" id="PRU00335"/>
    </source>
</evidence>
<dbReference type="Pfam" id="PF00440">
    <property type="entry name" value="TetR_N"/>
    <property type="match status" value="1"/>
</dbReference>
<evidence type="ECO:0000256" key="3">
    <source>
        <dbReference type="SAM" id="MobiDB-lite"/>
    </source>
</evidence>
<proteinExistence type="predicted"/>
<feature type="compositionally biased region" description="Low complexity" evidence="3">
    <location>
        <begin position="24"/>
        <end position="45"/>
    </location>
</feature>
<feature type="compositionally biased region" description="Basic and acidic residues" evidence="3">
    <location>
        <begin position="1"/>
        <end position="20"/>
    </location>
</feature>
<keyword evidence="6" id="KW-1185">Reference proteome</keyword>
<evidence type="ECO:0000313" key="6">
    <source>
        <dbReference type="Proteomes" id="UP001500984"/>
    </source>
</evidence>
<dbReference type="InterPro" id="IPR001647">
    <property type="entry name" value="HTH_TetR"/>
</dbReference>
<feature type="region of interest" description="Disordered" evidence="3">
    <location>
        <begin position="143"/>
        <end position="178"/>
    </location>
</feature>
<dbReference type="InterPro" id="IPR050109">
    <property type="entry name" value="HTH-type_TetR-like_transc_reg"/>
</dbReference>
<name>A0ABN2WZ15_9MICO</name>
<dbReference type="PANTHER" id="PTHR30055">
    <property type="entry name" value="HTH-TYPE TRANSCRIPTIONAL REGULATOR RUTR"/>
    <property type="match status" value="1"/>
</dbReference>
<dbReference type="SUPFAM" id="SSF46689">
    <property type="entry name" value="Homeodomain-like"/>
    <property type="match status" value="1"/>
</dbReference>
<comment type="caution">
    <text evidence="5">The sequence shown here is derived from an EMBL/GenBank/DDBJ whole genome shotgun (WGS) entry which is preliminary data.</text>
</comment>
<protein>
    <recommendedName>
        <fullName evidence="4">HTH tetR-type domain-containing protein</fullName>
    </recommendedName>
</protein>
<reference evidence="5 6" key="1">
    <citation type="journal article" date="2019" name="Int. J. Syst. Evol. Microbiol.">
        <title>The Global Catalogue of Microorganisms (GCM) 10K type strain sequencing project: providing services to taxonomists for standard genome sequencing and annotation.</title>
        <authorList>
            <consortium name="The Broad Institute Genomics Platform"/>
            <consortium name="The Broad Institute Genome Sequencing Center for Infectious Disease"/>
            <person name="Wu L."/>
            <person name="Ma J."/>
        </authorList>
    </citation>
    <scope>NUCLEOTIDE SEQUENCE [LARGE SCALE GENOMIC DNA]</scope>
    <source>
        <strain evidence="5 6">JCM 15900</strain>
    </source>
</reference>
<feature type="DNA-binding region" description="H-T-H motif" evidence="2">
    <location>
        <begin position="96"/>
        <end position="115"/>
    </location>
</feature>
<evidence type="ECO:0000256" key="1">
    <source>
        <dbReference type="ARBA" id="ARBA00023125"/>
    </source>
</evidence>
<feature type="domain" description="HTH tetR-type" evidence="4">
    <location>
        <begin position="73"/>
        <end position="133"/>
    </location>
</feature>
<dbReference type="Gene3D" id="1.10.357.10">
    <property type="entry name" value="Tetracycline Repressor, domain 2"/>
    <property type="match status" value="1"/>
</dbReference>
<evidence type="ECO:0000259" key="4">
    <source>
        <dbReference type="PROSITE" id="PS50977"/>
    </source>
</evidence>
<feature type="region of interest" description="Disordered" evidence="3">
    <location>
        <begin position="1"/>
        <end position="74"/>
    </location>
</feature>
<dbReference type="InterPro" id="IPR009057">
    <property type="entry name" value="Homeodomain-like_sf"/>
</dbReference>
<dbReference type="Proteomes" id="UP001500984">
    <property type="component" value="Unassembled WGS sequence"/>
</dbReference>
<accession>A0ABN2WZ15</accession>
<evidence type="ECO:0000313" key="5">
    <source>
        <dbReference type="EMBL" id="GAA2101881.1"/>
    </source>
</evidence>
<dbReference type="RefSeq" id="WP_291797833.1">
    <property type="nucleotide sequence ID" value="NZ_BAAAPZ010000012.1"/>
</dbReference>
<gene>
    <name evidence="5" type="ORF">GCM10009823_24920</name>
</gene>
<dbReference type="PRINTS" id="PR00455">
    <property type="entry name" value="HTHTETR"/>
</dbReference>
<feature type="compositionally biased region" description="Gly residues" evidence="3">
    <location>
        <begin position="46"/>
        <end position="60"/>
    </location>
</feature>
<dbReference type="EMBL" id="BAAAPZ010000012">
    <property type="protein sequence ID" value="GAA2101881.1"/>
    <property type="molecule type" value="Genomic_DNA"/>
</dbReference>
<dbReference type="PANTHER" id="PTHR30055:SF226">
    <property type="entry name" value="HTH-TYPE TRANSCRIPTIONAL REGULATOR PKSA"/>
    <property type="match status" value="1"/>
</dbReference>
<sequence length="295" mass="31525">MTTTTRRDPASADSTAHEDGADAGGVVDARAQVGEGEAPGSRVQAGGQGAASGQAGGQAPVGGVRAPQQDRSRATRARILQSTVECLATRGWQATTTSVVAEHSGVSRGALQHHFPTREGLLLTALEHMFEDRVTRYFAPQEGEGFESDAEDRVAPAAEAGGGVSEEAGGDPEGLPGGDRFEQLVEQVLDYYTSDLFKAALQIWTAAAAEPSLRERILPLEQKFAKDVYDMAVRTLRADVSDERTHRLIQTTLDLARGLGLADVLSDDSARRRKIARFWAEELRSIRRTDGSSPG</sequence>
<dbReference type="PROSITE" id="PS50977">
    <property type="entry name" value="HTH_TETR_2"/>
    <property type="match status" value="1"/>
</dbReference>
<keyword evidence="1 2" id="KW-0238">DNA-binding</keyword>